<comment type="caution">
    <text evidence="1">The sequence shown here is derived from an EMBL/GenBank/DDBJ whole genome shotgun (WGS) entry which is preliminary data.</text>
</comment>
<reference evidence="1" key="1">
    <citation type="journal article" date="2014" name="Front. Microbiol.">
        <title>High frequency of phylogenetically diverse reductive dehalogenase-homologous genes in deep subseafloor sedimentary metagenomes.</title>
        <authorList>
            <person name="Kawai M."/>
            <person name="Futagami T."/>
            <person name="Toyoda A."/>
            <person name="Takaki Y."/>
            <person name="Nishi S."/>
            <person name="Hori S."/>
            <person name="Arai W."/>
            <person name="Tsubouchi T."/>
            <person name="Morono Y."/>
            <person name="Uchiyama I."/>
            <person name="Ito T."/>
            <person name="Fujiyama A."/>
            <person name="Inagaki F."/>
            <person name="Takami H."/>
        </authorList>
    </citation>
    <scope>NUCLEOTIDE SEQUENCE</scope>
    <source>
        <strain evidence="1">Expedition CK06-06</strain>
    </source>
</reference>
<gene>
    <name evidence="1" type="ORF">S12H4_20345</name>
</gene>
<dbReference type="AlphaFoldDB" id="X1SH32"/>
<evidence type="ECO:0000313" key="1">
    <source>
        <dbReference type="EMBL" id="GAI74725.1"/>
    </source>
</evidence>
<sequence length="49" mass="5554">MAPDINSMANWATDGYANNQVPRKEEYEIPGMFAISFDPAYEHTSWLSS</sequence>
<name>X1SH32_9ZZZZ</name>
<accession>X1SH32</accession>
<organism evidence="1">
    <name type="scientific">marine sediment metagenome</name>
    <dbReference type="NCBI Taxonomy" id="412755"/>
    <lineage>
        <taxon>unclassified sequences</taxon>
        <taxon>metagenomes</taxon>
        <taxon>ecological metagenomes</taxon>
    </lineage>
</organism>
<protein>
    <submittedName>
        <fullName evidence="1">Uncharacterized protein</fullName>
    </submittedName>
</protein>
<proteinExistence type="predicted"/>
<dbReference type="EMBL" id="BARW01010305">
    <property type="protein sequence ID" value="GAI74725.1"/>
    <property type="molecule type" value="Genomic_DNA"/>
</dbReference>